<name>A0ABR9D3Z1_9GAMM</name>
<gene>
    <name evidence="1" type="primary">cas7e</name>
    <name evidence="1" type="ORF">IE877_18515</name>
</gene>
<protein>
    <submittedName>
        <fullName evidence="1">Type I-E CRISPR-associated protein Cas7/Cse4/CasC</fullName>
    </submittedName>
</protein>
<organism evidence="1 2">
    <name type="scientific">Methylomonas albis</name>
    <dbReference type="NCBI Taxonomy" id="1854563"/>
    <lineage>
        <taxon>Bacteria</taxon>
        <taxon>Pseudomonadati</taxon>
        <taxon>Pseudomonadota</taxon>
        <taxon>Gammaproteobacteria</taxon>
        <taxon>Methylococcales</taxon>
        <taxon>Methylococcaceae</taxon>
        <taxon>Methylomonas</taxon>
    </lineage>
</organism>
<keyword evidence="2" id="KW-1185">Reference proteome</keyword>
<dbReference type="EMBL" id="JACXSS010000001">
    <property type="protein sequence ID" value="MBD9357837.1"/>
    <property type="molecule type" value="Genomic_DNA"/>
</dbReference>
<proteinExistence type="predicted"/>
<sequence length="349" mass="37782">MNQANPLKGVHIEYHILQSFPVSCLNRDDVGAPKSAVVGGVTRARVSSQAWKRAVRLALRDFGVKLAIRSKLVADYVAEACIRLGAAEEQAQACAMAIGSALTKDTLLFFSSTEAQAFAEFAKQHGFDSGNIKDKEIHKLAKKALNPAVDGLDIALFGRMVAQAAELNVEAAAAFSHAISTHKVSNEVEFFTALDDLQDDPGAAHMGSLEFNSATYYRYISLDLGQLCQTLVGQNLPEAVEAFTKALFVALPAARQTTQSAASPWEFAKVLVRKGQRLQVPFETAVKPKDGGFLQPSKDALVAYLTSKEKLSGSLFGKIAEYTWGEDENFSVDDLIAALKRHAEGCRDE</sequence>
<dbReference type="NCBIfam" id="TIGR01869">
    <property type="entry name" value="casC_Cse4"/>
    <property type="match status" value="1"/>
</dbReference>
<evidence type="ECO:0000313" key="1">
    <source>
        <dbReference type="EMBL" id="MBD9357837.1"/>
    </source>
</evidence>
<accession>A0ABR9D3Z1</accession>
<dbReference type="InterPro" id="IPR010148">
    <property type="entry name" value="CRISPR-assoc_prot_CT1975"/>
</dbReference>
<dbReference type="Pfam" id="PF09344">
    <property type="entry name" value="Cas_CT1975"/>
    <property type="match status" value="1"/>
</dbReference>
<comment type="caution">
    <text evidence="1">The sequence shown here is derived from an EMBL/GenBank/DDBJ whole genome shotgun (WGS) entry which is preliminary data.</text>
</comment>
<dbReference type="Proteomes" id="UP000652176">
    <property type="component" value="Unassembled WGS sequence"/>
</dbReference>
<dbReference type="RefSeq" id="WP_192376089.1">
    <property type="nucleotide sequence ID" value="NZ_CAJHIV010000001.1"/>
</dbReference>
<evidence type="ECO:0000313" key="2">
    <source>
        <dbReference type="Proteomes" id="UP000652176"/>
    </source>
</evidence>
<reference evidence="1 2" key="1">
    <citation type="submission" date="2020-09" db="EMBL/GenBank/DDBJ databases">
        <title>Methylomonas albis sp. nov. and Methylomonas fluvii sp. nov.: Two cold-adapted methanotrophs from the River Elbe and an amended description of Methylovulum psychrotolerans strain Eb1.</title>
        <authorList>
            <person name="Bussmann I.K."/>
            <person name="Klings K.-W."/>
            <person name="Warnstedt J."/>
            <person name="Hoppert M."/>
            <person name="Saborowski A."/>
            <person name="Horn F."/>
            <person name="Liebner S."/>
        </authorList>
    </citation>
    <scope>NUCLEOTIDE SEQUENCE [LARGE SCALE GENOMIC DNA]</scope>
    <source>
        <strain evidence="1 2">EbA</strain>
    </source>
</reference>